<dbReference type="InterPro" id="IPR031316">
    <property type="entry name" value="FlgM_C"/>
</dbReference>
<feature type="compositionally biased region" description="Low complexity" evidence="9">
    <location>
        <begin position="15"/>
        <end position="35"/>
    </location>
</feature>
<gene>
    <name evidence="11" type="primary">flgM</name>
    <name evidence="11" type="ORF">IPN91_13095</name>
</gene>
<dbReference type="AlphaFoldDB" id="A0A936F3S3"/>
<feature type="domain" description="Anti-sigma-28 factor FlgM C-terminal" evidence="10">
    <location>
        <begin position="37"/>
        <end position="90"/>
    </location>
</feature>
<dbReference type="EMBL" id="JADKCH010000021">
    <property type="protein sequence ID" value="MBK8573538.1"/>
    <property type="molecule type" value="Genomic_DNA"/>
</dbReference>
<dbReference type="SUPFAM" id="SSF101498">
    <property type="entry name" value="Anti-sigma factor FlgM"/>
    <property type="match status" value="1"/>
</dbReference>
<proteinExistence type="inferred from homology"/>
<comment type="caution">
    <text evidence="11">The sequence shown here is derived from an EMBL/GenBank/DDBJ whole genome shotgun (WGS) entry which is preliminary data.</text>
</comment>
<sequence length="100" mass="10084">MRISGKPSGVGSTQSATGPKASGASASAPVASVSGSDAVQVSSEARLVAVAQEALAVVPDIRMEKVEAIKVRLDADAYNPDGEAVAEGLIKEHMAKGRHS</sequence>
<keyword evidence="4" id="KW-1005">Bacterial flagellum biogenesis</keyword>
<evidence type="ECO:0000256" key="2">
    <source>
        <dbReference type="ARBA" id="ARBA00017823"/>
    </source>
</evidence>
<keyword evidence="11" id="KW-0966">Cell projection</keyword>
<protein>
    <recommendedName>
        <fullName evidence="2">Negative regulator of flagellin synthesis</fullName>
    </recommendedName>
    <alternativeName>
        <fullName evidence="8">Anti-sigma-28 factor</fullName>
    </alternativeName>
</protein>
<evidence type="ECO:0000256" key="8">
    <source>
        <dbReference type="ARBA" id="ARBA00030117"/>
    </source>
</evidence>
<organism evidence="11 12">
    <name type="scientific">Candidatus Geothrix odensensis</name>
    <dbReference type="NCBI Taxonomy" id="2954440"/>
    <lineage>
        <taxon>Bacteria</taxon>
        <taxon>Pseudomonadati</taxon>
        <taxon>Acidobacteriota</taxon>
        <taxon>Holophagae</taxon>
        <taxon>Holophagales</taxon>
        <taxon>Holophagaceae</taxon>
        <taxon>Geothrix</taxon>
    </lineage>
</organism>
<evidence type="ECO:0000313" key="12">
    <source>
        <dbReference type="Proteomes" id="UP000709959"/>
    </source>
</evidence>
<feature type="region of interest" description="Disordered" evidence="9">
    <location>
        <begin position="1"/>
        <end position="35"/>
    </location>
</feature>
<dbReference type="NCBIfam" id="TIGR03824">
    <property type="entry name" value="FlgM_jcvi"/>
    <property type="match status" value="1"/>
</dbReference>
<comment type="function">
    <text evidence="7">Responsible for the coupling of flagellin expression to flagellar assembly by preventing expression of the flagellin genes when a component of the middle class of proteins is defective. It negatively regulates flagellar genes by inhibiting the activity of FliA by directly binding to FliA.</text>
</comment>
<keyword evidence="11" id="KW-0969">Cilium</keyword>
<dbReference type="GO" id="GO:0044781">
    <property type="term" value="P:bacterial-type flagellum organization"/>
    <property type="evidence" value="ECO:0007669"/>
    <property type="project" value="UniProtKB-KW"/>
</dbReference>
<dbReference type="Pfam" id="PF04316">
    <property type="entry name" value="FlgM"/>
    <property type="match status" value="1"/>
</dbReference>
<evidence type="ECO:0000256" key="7">
    <source>
        <dbReference type="ARBA" id="ARBA00024739"/>
    </source>
</evidence>
<comment type="similarity">
    <text evidence="1">Belongs to the FlgM family.</text>
</comment>
<keyword evidence="5" id="KW-0805">Transcription regulation</keyword>
<evidence type="ECO:0000256" key="1">
    <source>
        <dbReference type="ARBA" id="ARBA00005322"/>
    </source>
</evidence>
<reference evidence="11 12" key="1">
    <citation type="submission" date="2020-10" db="EMBL/GenBank/DDBJ databases">
        <title>Connecting structure to function with the recovery of over 1000 high-quality activated sludge metagenome-assembled genomes encoding full-length rRNA genes using long-read sequencing.</title>
        <authorList>
            <person name="Singleton C.M."/>
            <person name="Petriglieri F."/>
            <person name="Kristensen J.M."/>
            <person name="Kirkegaard R.H."/>
            <person name="Michaelsen T.Y."/>
            <person name="Andersen M.H."/>
            <person name="Karst S.M."/>
            <person name="Dueholm M.S."/>
            <person name="Nielsen P.H."/>
            <person name="Albertsen M."/>
        </authorList>
    </citation>
    <scope>NUCLEOTIDE SEQUENCE [LARGE SCALE GENOMIC DNA]</scope>
    <source>
        <strain evidence="11">OdNE_18-Q3-R46-58_MAXAC.008</strain>
    </source>
</reference>
<evidence type="ECO:0000256" key="4">
    <source>
        <dbReference type="ARBA" id="ARBA00022795"/>
    </source>
</evidence>
<evidence type="ECO:0000313" key="11">
    <source>
        <dbReference type="EMBL" id="MBK8573538.1"/>
    </source>
</evidence>
<dbReference type="InterPro" id="IPR035890">
    <property type="entry name" value="Anti-sigma-28_factor_FlgM_sf"/>
</dbReference>
<accession>A0A936F3S3</accession>
<keyword evidence="6" id="KW-0804">Transcription</keyword>
<dbReference type="Proteomes" id="UP000709959">
    <property type="component" value="Unassembled WGS sequence"/>
</dbReference>
<name>A0A936F3S3_9BACT</name>
<dbReference type="InterPro" id="IPR007412">
    <property type="entry name" value="FlgM"/>
</dbReference>
<dbReference type="GO" id="GO:0045892">
    <property type="term" value="P:negative regulation of DNA-templated transcription"/>
    <property type="evidence" value="ECO:0007669"/>
    <property type="project" value="InterPro"/>
</dbReference>
<evidence type="ECO:0000256" key="6">
    <source>
        <dbReference type="ARBA" id="ARBA00023163"/>
    </source>
</evidence>
<keyword evidence="3" id="KW-0678">Repressor</keyword>
<keyword evidence="11" id="KW-0282">Flagellum</keyword>
<evidence type="ECO:0000256" key="9">
    <source>
        <dbReference type="SAM" id="MobiDB-lite"/>
    </source>
</evidence>
<evidence type="ECO:0000259" key="10">
    <source>
        <dbReference type="Pfam" id="PF04316"/>
    </source>
</evidence>
<evidence type="ECO:0000256" key="5">
    <source>
        <dbReference type="ARBA" id="ARBA00023015"/>
    </source>
</evidence>
<evidence type="ECO:0000256" key="3">
    <source>
        <dbReference type="ARBA" id="ARBA00022491"/>
    </source>
</evidence>